<sequence>MAKKSHQLHTRFNNLTSVHPPRGDASKDLNSSPYKIQFEQPLSPAAVEKTYTTNTGPKTYGFSREEPFHIQQQISWIGSEVTMIIVSSQEAFPILLMNGLFLSFYSLTYHPRHLSMRLYWRSIPLRTTKNMEELKMASTRVNE</sequence>
<feature type="region of interest" description="Disordered" evidence="1">
    <location>
        <begin position="1"/>
        <end position="30"/>
    </location>
</feature>
<reference evidence="2" key="1">
    <citation type="submission" date="2020-08" db="EMBL/GenBank/DDBJ databases">
        <title>Multicomponent nature underlies the extraordinary mechanical properties of spider dragline silk.</title>
        <authorList>
            <person name="Kono N."/>
            <person name="Nakamura H."/>
            <person name="Mori M."/>
            <person name="Yoshida Y."/>
            <person name="Ohtoshi R."/>
            <person name="Malay A.D."/>
            <person name="Moran D.A.P."/>
            <person name="Tomita M."/>
            <person name="Numata K."/>
            <person name="Arakawa K."/>
        </authorList>
    </citation>
    <scope>NUCLEOTIDE SEQUENCE</scope>
</reference>
<evidence type="ECO:0000313" key="3">
    <source>
        <dbReference type="Proteomes" id="UP000887013"/>
    </source>
</evidence>
<evidence type="ECO:0000313" key="2">
    <source>
        <dbReference type="EMBL" id="GFS93660.1"/>
    </source>
</evidence>
<proteinExistence type="predicted"/>
<protein>
    <submittedName>
        <fullName evidence="2">Uncharacterized protein</fullName>
    </submittedName>
</protein>
<organism evidence="2 3">
    <name type="scientific">Nephila pilipes</name>
    <name type="common">Giant wood spider</name>
    <name type="synonym">Nephila maculata</name>
    <dbReference type="NCBI Taxonomy" id="299642"/>
    <lineage>
        <taxon>Eukaryota</taxon>
        <taxon>Metazoa</taxon>
        <taxon>Ecdysozoa</taxon>
        <taxon>Arthropoda</taxon>
        <taxon>Chelicerata</taxon>
        <taxon>Arachnida</taxon>
        <taxon>Araneae</taxon>
        <taxon>Araneomorphae</taxon>
        <taxon>Entelegynae</taxon>
        <taxon>Araneoidea</taxon>
        <taxon>Nephilidae</taxon>
        <taxon>Nephila</taxon>
    </lineage>
</organism>
<name>A0A8X6N500_NEPPI</name>
<dbReference type="AlphaFoldDB" id="A0A8X6N500"/>
<dbReference type="Proteomes" id="UP000887013">
    <property type="component" value="Unassembled WGS sequence"/>
</dbReference>
<gene>
    <name evidence="2" type="ORF">NPIL_176131</name>
</gene>
<evidence type="ECO:0000256" key="1">
    <source>
        <dbReference type="SAM" id="MobiDB-lite"/>
    </source>
</evidence>
<keyword evidence="3" id="KW-1185">Reference proteome</keyword>
<accession>A0A8X6N500</accession>
<comment type="caution">
    <text evidence="2">The sequence shown here is derived from an EMBL/GenBank/DDBJ whole genome shotgun (WGS) entry which is preliminary data.</text>
</comment>
<dbReference type="EMBL" id="BMAW01100183">
    <property type="protein sequence ID" value="GFS93660.1"/>
    <property type="molecule type" value="Genomic_DNA"/>
</dbReference>